<reference evidence="2" key="1">
    <citation type="submission" date="2020-03" db="EMBL/GenBank/DDBJ databases">
        <title>Spirochaetal bacteria isolated from arthropods constitute a novel genus Entomospira genus novum within the order Spirochaetales.</title>
        <authorList>
            <person name="Grana-Miraglia L."/>
            <person name="Sikutova S."/>
            <person name="Fingerle V."/>
            <person name="Sing A."/>
            <person name="Castillo-Ramirez S."/>
            <person name="Margos G."/>
            <person name="Rudolf I."/>
        </authorList>
    </citation>
    <scope>NUCLEOTIDE SEQUENCE</scope>
    <source>
        <strain evidence="2">BR149</strain>
    </source>
</reference>
<organism evidence="2 3">
    <name type="scientific">Entomospira culicis</name>
    <dbReference type="NCBI Taxonomy" id="2719989"/>
    <lineage>
        <taxon>Bacteria</taxon>
        <taxon>Pseudomonadati</taxon>
        <taxon>Spirochaetota</taxon>
        <taxon>Spirochaetia</taxon>
        <taxon>Spirochaetales</taxon>
        <taxon>Spirochaetaceae</taxon>
        <taxon>Entomospira</taxon>
    </lineage>
</organism>
<proteinExistence type="predicted"/>
<feature type="transmembrane region" description="Helical" evidence="1">
    <location>
        <begin position="12"/>
        <end position="34"/>
    </location>
</feature>
<keyword evidence="1" id="KW-0472">Membrane</keyword>
<dbReference type="EMBL" id="JAATLM010000001">
    <property type="protein sequence ID" value="NIZ69400.1"/>
    <property type="molecule type" value="Genomic_DNA"/>
</dbReference>
<dbReference type="Proteomes" id="UP000778951">
    <property type="component" value="Unassembled WGS sequence"/>
</dbReference>
<name>A0A968GK98_9SPIO</name>
<dbReference type="AlphaFoldDB" id="A0A968GK98"/>
<accession>A0A968GK98</accession>
<keyword evidence="1" id="KW-1133">Transmembrane helix</keyword>
<gene>
    <name evidence="2" type="ORF">HCT48_04115</name>
</gene>
<comment type="caution">
    <text evidence="2">The sequence shown here is derived from an EMBL/GenBank/DDBJ whole genome shotgun (WGS) entry which is preliminary data.</text>
</comment>
<sequence>MLEELTYVSGGFYLFSLLGVINFYLVPQNLYALFWSKGRYAKATLEAMPSAITRYLVGVVLMVVGFLFWIFHIVIGFELYSTTVTLFREVFYAR</sequence>
<dbReference type="RefSeq" id="WP_167695493.1">
    <property type="nucleotide sequence ID" value="NZ_CP118181.1"/>
</dbReference>
<keyword evidence="3" id="KW-1185">Reference proteome</keyword>
<protein>
    <submittedName>
        <fullName evidence="2">Uncharacterized protein</fullName>
    </submittedName>
</protein>
<evidence type="ECO:0000313" key="3">
    <source>
        <dbReference type="Proteomes" id="UP000778951"/>
    </source>
</evidence>
<feature type="transmembrane region" description="Helical" evidence="1">
    <location>
        <begin position="55"/>
        <end position="77"/>
    </location>
</feature>
<keyword evidence="1" id="KW-0812">Transmembrane</keyword>
<evidence type="ECO:0000313" key="2">
    <source>
        <dbReference type="EMBL" id="NIZ69400.1"/>
    </source>
</evidence>
<evidence type="ECO:0000256" key="1">
    <source>
        <dbReference type="SAM" id="Phobius"/>
    </source>
</evidence>